<dbReference type="InterPro" id="IPR015424">
    <property type="entry name" value="PyrdxlP-dep_Trfase"/>
</dbReference>
<dbReference type="PROSITE" id="PS51340">
    <property type="entry name" value="MOSC"/>
    <property type="match status" value="1"/>
</dbReference>
<keyword evidence="1" id="KW-0501">Molybdenum cofactor biosynthesis</keyword>
<dbReference type="Pfam" id="PF03476">
    <property type="entry name" value="MOSC_N"/>
    <property type="match status" value="1"/>
</dbReference>
<dbReference type="GO" id="GO:0006777">
    <property type="term" value="P:Mo-molybdopterin cofactor biosynthetic process"/>
    <property type="evidence" value="ECO:0007669"/>
    <property type="project" value="UniProtKB-KW"/>
</dbReference>
<feature type="region of interest" description="Disordered" evidence="2">
    <location>
        <begin position="42"/>
        <end position="67"/>
    </location>
</feature>
<name>A0AAD3H9B3_9STRA</name>
<dbReference type="Gene3D" id="3.90.1150.10">
    <property type="entry name" value="Aspartate Aminotransferase, domain 1"/>
    <property type="match status" value="1"/>
</dbReference>
<evidence type="ECO:0000256" key="1">
    <source>
        <dbReference type="ARBA" id="ARBA00023150"/>
    </source>
</evidence>
<organism evidence="4 5">
    <name type="scientific">Chaetoceros tenuissimus</name>
    <dbReference type="NCBI Taxonomy" id="426638"/>
    <lineage>
        <taxon>Eukaryota</taxon>
        <taxon>Sar</taxon>
        <taxon>Stramenopiles</taxon>
        <taxon>Ochrophyta</taxon>
        <taxon>Bacillariophyta</taxon>
        <taxon>Coscinodiscophyceae</taxon>
        <taxon>Chaetocerotophycidae</taxon>
        <taxon>Chaetocerotales</taxon>
        <taxon>Chaetocerotaceae</taxon>
        <taxon>Chaetoceros</taxon>
    </lineage>
</organism>
<dbReference type="EMBL" id="BLLK01000047">
    <property type="protein sequence ID" value="GFH55160.1"/>
    <property type="molecule type" value="Genomic_DNA"/>
</dbReference>
<proteinExistence type="predicted"/>
<accession>A0AAD3H9B3</accession>
<dbReference type="PANTHER" id="PTHR14237:SF80">
    <property type="entry name" value="MOLYBDENUM COFACTOR SULFURASE"/>
    <property type="match status" value="1"/>
</dbReference>
<dbReference type="InterPro" id="IPR015421">
    <property type="entry name" value="PyrdxlP-dep_Trfase_major"/>
</dbReference>
<reference evidence="4 5" key="1">
    <citation type="journal article" date="2021" name="Sci. Rep.">
        <title>The genome of the diatom Chaetoceros tenuissimus carries an ancient integrated fragment of an extant virus.</title>
        <authorList>
            <person name="Hongo Y."/>
            <person name="Kimura K."/>
            <person name="Takaki Y."/>
            <person name="Yoshida Y."/>
            <person name="Baba S."/>
            <person name="Kobayashi G."/>
            <person name="Nagasaki K."/>
            <person name="Hano T."/>
            <person name="Tomaru Y."/>
        </authorList>
    </citation>
    <scope>NUCLEOTIDE SEQUENCE [LARGE SCALE GENOMIC DNA]</scope>
    <source>
        <strain evidence="4 5">NIES-3715</strain>
    </source>
</reference>
<dbReference type="SUPFAM" id="SSF141673">
    <property type="entry name" value="MOSC N-terminal domain-like"/>
    <property type="match status" value="1"/>
</dbReference>
<gene>
    <name evidence="4" type="ORF">CTEN210_11636</name>
</gene>
<dbReference type="InterPro" id="IPR005303">
    <property type="entry name" value="MOCOS_middle"/>
</dbReference>
<dbReference type="InterPro" id="IPR015422">
    <property type="entry name" value="PyrdxlP-dep_Trfase_small"/>
</dbReference>
<dbReference type="InterPro" id="IPR000192">
    <property type="entry name" value="Aminotrans_V_dom"/>
</dbReference>
<dbReference type="InterPro" id="IPR011037">
    <property type="entry name" value="Pyrv_Knase-like_insert_dom_sf"/>
</dbReference>
<evidence type="ECO:0000256" key="2">
    <source>
        <dbReference type="SAM" id="MobiDB-lite"/>
    </source>
</evidence>
<evidence type="ECO:0000259" key="3">
    <source>
        <dbReference type="PROSITE" id="PS51340"/>
    </source>
</evidence>
<dbReference type="PANTHER" id="PTHR14237">
    <property type="entry name" value="MOLYBDOPTERIN COFACTOR SULFURASE MOSC"/>
    <property type="match status" value="1"/>
</dbReference>
<evidence type="ECO:0000313" key="5">
    <source>
        <dbReference type="Proteomes" id="UP001054902"/>
    </source>
</evidence>
<dbReference type="SUPFAM" id="SSF50800">
    <property type="entry name" value="PK beta-barrel domain-like"/>
    <property type="match status" value="1"/>
</dbReference>
<dbReference type="Pfam" id="PF03473">
    <property type="entry name" value="MOSC"/>
    <property type="match status" value="1"/>
</dbReference>
<comment type="caution">
    <text evidence="4">The sequence shown here is derived from an EMBL/GenBank/DDBJ whole genome shotgun (WGS) entry which is preliminary data.</text>
</comment>
<protein>
    <recommendedName>
        <fullName evidence="3">MOSC domain-containing protein</fullName>
    </recommendedName>
</protein>
<dbReference type="AlphaFoldDB" id="A0AAD3H9B3"/>
<sequence>MTSFLESINILDFVVRLSVLLAFSSCVNHVFISFHKKICKNKKDTSSSSSSSKGSNTASVSSLQDTQTLQRKQSFLKRHGNDYGYTSSPKGHIDTWRKQEFPSLIPPIDTTNTNTSNRTSTSSTTETREEKVYLDYAGSAIPSKSLLENIYKQELQHQIMGNPHSNGPASSQSLQNIQHVKKSLLDFFGGNAGCKFGHEGNGIDYHPGYDVIFTSGTTHALHILAEHFHWNKEGNSTFLYSHNVHTSVLGMREVAMRYGASFQCKHLEDIANATCDNFDTWSHARDSGNHLLVMPLECNFTGNKMEKAQEIIAQSRQSSGNWYTCLDIAKAASTSSINLKKLDPDFAVVSFYKIFGAPTGIGALFVKRSSKDVLLKNGGKRRYFGGGSVDIALPNLDYSIKRNTLDSLVQGTVNFRGITSLKHGLEEVQQLGVTHISRHVHSLIVECCTRLKGLKHTNGQSVIECYGQWRHDGIPSILEQGSILSFNIVRSDGSYVGYNEVTKLAALYKYPMQLRGGCFCNVGACHDALGIDENEAKENHLKTGKVCGDHLDVIDGKPTGAIRLSLGKDSIWEDVDTLITFIEKTFVDDNLTTQKVIKAQGPIALDLIEMYVFPIKSCGAMRVNKWKMTQNGKFLFDREFALVDSSGIALRLSRYPKMALIKPILDIERMTMEVSAPGSPNLVVDLKSDIVSPMKDVSVCGNKCNGRLWGSHAVSSWFSDYLGVQCWLARAGKDPGNNVSAFENEAPLLLLSMQSIDALNRVLNNKGESRKVDARYFRPNLVVSSKQQTYYSNPEDTWKEIKLNDATGTKLQVTGQCARCSMVDIDPDSCMKGKTLQALSEYRRNNGQITFGIFLKKMRDESKEVLLQVGDTLTSL</sequence>
<dbReference type="SUPFAM" id="SSF53383">
    <property type="entry name" value="PLP-dependent transferases"/>
    <property type="match status" value="1"/>
</dbReference>
<feature type="region of interest" description="Disordered" evidence="2">
    <location>
        <begin position="104"/>
        <end position="128"/>
    </location>
</feature>
<dbReference type="GO" id="GO:0030151">
    <property type="term" value="F:molybdenum ion binding"/>
    <property type="evidence" value="ECO:0007669"/>
    <property type="project" value="InterPro"/>
</dbReference>
<dbReference type="Pfam" id="PF00266">
    <property type="entry name" value="Aminotran_5"/>
    <property type="match status" value="1"/>
</dbReference>
<dbReference type="InterPro" id="IPR005302">
    <property type="entry name" value="MoCF_Sase_C"/>
</dbReference>
<evidence type="ECO:0000313" key="4">
    <source>
        <dbReference type="EMBL" id="GFH55160.1"/>
    </source>
</evidence>
<dbReference type="Gene3D" id="3.40.640.10">
    <property type="entry name" value="Type I PLP-dependent aspartate aminotransferase-like (Major domain)"/>
    <property type="match status" value="1"/>
</dbReference>
<dbReference type="Proteomes" id="UP001054902">
    <property type="component" value="Unassembled WGS sequence"/>
</dbReference>
<feature type="domain" description="MOSC" evidence="3">
    <location>
        <begin position="711"/>
        <end position="876"/>
    </location>
</feature>
<feature type="compositionally biased region" description="Low complexity" evidence="2">
    <location>
        <begin position="110"/>
        <end position="125"/>
    </location>
</feature>
<dbReference type="GO" id="GO:0003824">
    <property type="term" value="F:catalytic activity"/>
    <property type="evidence" value="ECO:0007669"/>
    <property type="project" value="InterPro"/>
</dbReference>
<dbReference type="GO" id="GO:0030170">
    <property type="term" value="F:pyridoxal phosphate binding"/>
    <property type="evidence" value="ECO:0007669"/>
    <property type="project" value="InterPro"/>
</dbReference>
<feature type="compositionally biased region" description="Low complexity" evidence="2">
    <location>
        <begin position="46"/>
        <end position="62"/>
    </location>
</feature>
<keyword evidence="5" id="KW-1185">Reference proteome</keyword>